<name>A0AAW2FMZ8_9HYME</name>
<protein>
    <submittedName>
        <fullName evidence="1">Uncharacterized protein</fullName>
    </submittedName>
</protein>
<dbReference type="EMBL" id="JADYXP020000009">
    <property type="protein sequence ID" value="KAL0116470.1"/>
    <property type="molecule type" value="Genomic_DNA"/>
</dbReference>
<reference evidence="1 2" key="1">
    <citation type="submission" date="2023-03" db="EMBL/GenBank/DDBJ databases">
        <title>High recombination rates correlate with genetic variation in Cardiocondyla obscurior ants.</title>
        <authorList>
            <person name="Errbii M."/>
        </authorList>
    </citation>
    <scope>NUCLEOTIDE SEQUENCE [LARGE SCALE GENOMIC DNA]</scope>
    <source>
        <strain evidence="1">Alpha-2009</strain>
        <tissue evidence="1">Whole body</tissue>
    </source>
</reference>
<keyword evidence="2" id="KW-1185">Reference proteome</keyword>
<comment type="caution">
    <text evidence="1">The sequence shown here is derived from an EMBL/GenBank/DDBJ whole genome shotgun (WGS) entry which is preliminary data.</text>
</comment>
<gene>
    <name evidence="1" type="ORF">PUN28_009850</name>
</gene>
<sequence length="69" mass="7924">MRVTKKIHVTETKRKRNILHGKDSDFFKTFCQATMIIIISPPSTPLLNNSLPKISFEPEIIKQTCSTLH</sequence>
<dbReference type="Proteomes" id="UP001430953">
    <property type="component" value="Unassembled WGS sequence"/>
</dbReference>
<organism evidence="1 2">
    <name type="scientific">Cardiocondyla obscurior</name>
    <dbReference type="NCBI Taxonomy" id="286306"/>
    <lineage>
        <taxon>Eukaryota</taxon>
        <taxon>Metazoa</taxon>
        <taxon>Ecdysozoa</taxon>
        <taxon>Arthropoda</taxon>
        <taxon>Hexapoda</taxon>
        <taxon>Insecta</taxon>
        <taxon>Pterygota</taxon>
        <taxon>Neoptera</taxon>
        <taxon>Endopterygota</taxon>
        <taxon>Hymenoptera</taxon>
        <taxon>Apocrita</taxon>
        <taxon>Aculeata</taxon>
        <taxon>Formicoidea</taxon>
        <taxon>Formicidae</taxon>
        <taxon>Myrmicinae</taxon>
        <taxon>Cardiocondyla</taxon>
    </lineage>
</organism>
<dbReference type="AlphaFoldDB" id="A0AAW2FMZ8"/>
<accession>A0AAW2FMZ8</accession>
<evidence type="ECO:0000313" key="2">
    <source>
        <dbReference type="Proteomes" id="UP001430953"/>
    </source>
</evidence>
<proteinExistence type="predicted"/>
<evidence type="ECO:0000313" key="1">
    <source>
        <dbReference type="EMBL" id="KAL0116470.1"/>
    </source>
</evidence>